<keyword evidence="2" id="KW-0813">Transport</keyword>
<dbReference type="SUPFAM" id="SSF52540">
    <property type="entry name" value="P-loop containing nucleoside triphosphate hydrolases"/>
    <property type="match status" value="1"/>
</dbReference>
<dbReference type="EMBL" id="JBHSFU010000001">
    <property type="protein sequence ID" value="MFC4556635.1"/>
    <property type="molecule type" value="Genomic_DNA"/>
</dbReference>
<evidence type="ECO:0000313" key="6">
    <source>
        <dbReference type="EMBL" id="MFC4556635.1"/>
    </source>
</evidence>
<accession>A0ABV9DF96</accession>
<proteinExistence type="inferred from homology"/>
<feature type="domain" description="ABC transporter" evidence="5">
    <location>
        <begin position="2"/>
        <end position="221"/>
    </location>
</feature>
<sequence length="223" mass="25084">MLKVEQLSKAYGKKFIFDSITFSASPGEVIGLVGENGAGKSTMLQVLATLTNATRGSITLGGESYAKSRKNIRKRIGYVSQDIALWEDFTVKENMVFFEKLSWENKSIEALKQLCNDMKLDKWNEQVKTLSGGMKRKLNIAVSLIHNPDLLLLDEPTVGIDLKSRKEIGTYLYNQAKSHEKIIIYTSHDMDEIKTLCDRVYCIGEDSFYREVLENAGSTPISL</sequence>
<evidence type="ECO:0000256" key="2">
    <source>
        <dbReference type="ARBA" id="ARBA00022448"/>
    </source>
</evidence>
<dbReference type="PROSITE" id="PS00211">
    <property type="entry name" value="ABC_TRANSPORTER_1"/>
    <property type="match status" value="1"/>
</dbReference>
<dbReference type="Gene3D" id="3.40.50.300">
    <property type="entry name" value="P-loop containing nucleotide triphosphate hydrolases"/>
    <property type="match status" value="1"/>
</dbReference>
<dbReference type="CDD" id="cd03230">
    <property type="entry name" value="ABC_DR_subfamily_A"/>
    <property type="match status" value="1"/>
</dbReference>
<evidence type="ECO:0000313" key="7">
    <source>
        <dbReference type="Proteomes" id="UP001595989"/>
    </source>
</evidence>
<dbReference type="InterPro" id="IPR017871">
    <property type="entry name" value="ABC_transporter-like_CS"/>
</dbReference>
<dbReference type="RefSeq" id="WP_390292563.1">
    <property type="nucleotide sequence ID" value="NZ_JBHSFU010000001.1"/>
</dbReference>
<evidence type="ECO:0000259" key="5">
    <source>
        <dbReference type="PROSITE" id="PS50893"/>
    </source>
</evidence>
<dbReference type="InterPro" id="IPR027417">
    <property type="entry name" value="P-loop_NTPase"/>
</dbReference>
<name>A0ABV9DF96_9BACI</name>
<gene>
    <name evidence="6" type="ORF">ACFO3D_00255</name>
</gene>
<dbReference type="Pfam" id="PF00005">
    <property type="entry name" value="ABC_tran"/>
    <property type="match status" value="1"/>
</dbReference>
<keyword evidence="3" id="KW-0547">Nucleotide-binding</keyword>
<dbReference type="InterPro" id="IPR003439">
    <property type="entry name" value="ABC_transporter-like_ATP-bd"/>
</dbReference>
<dbReference type="PANTHER" id="PTHR42711:SF5">
    <property type="entry name" value="ABC TRANSPORTER ATP-BINDING PROTEIN NATA"/>
    <property type="match status" value="1"/>
</dbReference>
<dbReference type="Proteomes" id="UP001595989">
    <property type="component" value="Unassembled WGS sequence"/>
</dbReference>
<evidence type="ECO:0000256" key="3">
    <source>
        <dbReference type="ARBA" id="ARBA00022741"/>
    </source>
</evidence>
<dbReference type="PANTHER" id="PTHR42711">
    <property type="entry name" value="ABC TRANSPORTER ATP-BINDING PROTEIN"/>
    <property type="match status" value="1"/>
</dbReference>
<organism evidence="6 7">
    <name type="scientific">Virgibacillus kekensis</name>
    <dbReference type="NCBI Taxonomy" id="202261"/>
    <lineage>
        <taxon>Bacteria</taxon>
        <taxon>Bacillati</taxon>
        <taxon>Bacillota</taxon>
        <taxon>Bacilli</taxon>
        <taxon>Bacillales</taxon>
        <taxon>Bacillaceae</taxon>
        <taxon>Virgibacillus</taxon>
    </lineage>
</organism>
<dbReference type="InterPro" id="IPR003593">
    <property type="entry name" value="AAA+_ATPase"/>
</dbReference>
<evidence type="ECO:0000256" key="4">
    <source>
        <dbReference type="ARBA" id="ARBA00022840"/>
    </source>
</evidence>
<reference evidence="7" key="1">
    <citation type="journal article" date="2019" name="Int. J. Syst. Evol. Microbiol.">
        <title>The Global Catalogue of Microorganisms (GCM) 10K type strain sequencing project: providing services to taxonomists for standard genome sequencing and annotation.</title>
        <authorList>
            <consortium name="The Broad Institute Genomics Platform"/>
            <consortium name="The Broad Institute Genome Sequencing Center for Infectious Disease"/>
            <person name="Wu L."/>
            <person name="Ma J."/>
        </authorList>
    </citation>
    <scope>NUCLEOTIDE SEQUENCE [LARGE SCALE GENOMIC DNA]</scope>
    <source>
        <strain evidence="7">CGMCC 4.7426</strain>
    </source>
</reference>
<dbReference type="SMART" id="SM00382">
    <property type="entry name" value="AAA"/>
    <property type="match status" value="1"/>
</dbReference>
<dbReference type="InterPro" id="IPR050763">
    <property type="entry name" value="ABC_transporter_ATP-binding"/>
</dbReference>
<keyword evidence="7" id="KW-1185">Reference proteome</keyword>
<evidence type="ECO:0000256" key="1">
    <source>
        <dbReference type="ARBA" id="ARBA00005417"/>
    </source>
</evidence>
<dbReference type="PROSITE" id="PS50893">
    <property type="entry name" value="ABC_TRANSPORTER_2"/>
    <property type="match status" value="1"/>
</dbReference>
<keyword evidence="4 6" id="KW-0067">ATP-binding</keyword>
<comment type="similarity">
    <text evidence="1">Belongs to the ABC transporter superfamily.</text>
</comment>
<comment type="caution">
    <text evidence="6">The sequence shown here is derived from an EMBL/GenBank/DDBJ whole genome shotgun (WGS) entry which is preliminary data.</text>
</comment>
<protein>
    <submittedName>
        <fullName evidence="6">ABC transporter ATP-binding protein</fullName>
    </submittedName>
</protein>
<dbReference type="GO" id="GO:0005524">
    <property type="term" value="F:ATP binding"/>
    <property type="evidence" value="ECO:0007669"/>
    <property type="project" value="UniProtKB-KW"/>
</dbReference>